<dbReference type="EMBL" id="CP021744">
    <property type="protein sequence ID" value="ARZ71581.1"/>
    <property type="molecule type" value="Genomic_DNA"/>
</dbReference>
<evidence type="ECO:0000256" key="2">
    <source>
        <dbReference type="ARBA" id="ARBA00005466"/>
    </source>
</evidence>
<dbReference type="KEGG" id="salj:SMD11_6005"/>
<dbReference type="Gene3D" id="3.30.465.10">
    <property type="match status" value="1"/>
</dbReference>
<dbReference type="PANTHER" id="PTHR42973:SF39">
    <property type="entry name" value="FAD-BINDING PCMH-TYPE DOMAIN-CONTAINING PROTEIN"/>
    <property type="match status" value="1"/>
</dbReference>
<dbReference type="InterPro" id="IPR012951">
    <property type="entry name" value="BBE"/>
</dbReference>
<dbReference type="SUPFAM" id="SSF56176">
    <property type="entry name" value="FAD-binding/transporter-associated domain-like"/>
    <property type="match status" value="1"/>
</dbReference>
<keyword evidence="3" id="KW-0285">Flavoprotein</keyword>
<evidence type="ECO:0000256" key="1">
    <source>
        <dbReference type="ARBA" id="ARBA00001974"/>
    </source>
</evidence>
<feature type="domain" description="FAD-binding PCMH-type" evidence="7">
    <location>
        <begin position="65"/>
        <end position="246"/>
    </location>
</feature>
<dbReference type="GO" id="GO:0016491">
    <property type="term" value="F:oxidoreductase activity"/>
    <property type="evidence" value="ECO:0007669"/>
    <property type="project" value="UniProtKB-KW"/>
</dbReference>
<accession>A0A1Z2LBH6</accession>
<keyword evidence="5" id="KW-0560">Oxidoreductase</keyword>
<dbReference type="PROSITE" id="PS51318">
    <property type="entry name" value="TAT"/>
    <property type="match status" value="1"/>
</dbReference>
<organism evidence="8 9">
    <name type="scientific">Streptomyces albireticuli</name>
    <dbReference type="NCBI Taxonomy" id="1940"/>
    <lineage>
        <taxon>Bacteria</taxon>
        <taxon>Bacillati</taxon>
        <taxon>Actinomycetota</taxon>
        <taxon>Actinomycetes</taxon>
        <taxon>Kitasatosporales</taxon>
        <taxon>Streptomycetaceae</taxon>
        <taxon>Streptomyces</taxon>
    </lineage>
</organism>
<dbReference type="GO" id="GO:0071949">
    <property type="term" value="F:FAD binding"/>
    <property type="evidence" value="ECO:0007669"/>
    <property type="project" value="InterPro"/>
</dbReference>
<feature type="signal peptide" evidence="6">
    <location>
        <begin position="1"/>
        <end position="33"/>
    </location>
</feature>
<dbReference type="PANTHER" id="PTHR42973">
    <property type="entry name" value="BINDING OXIDOREDUCTASE, PUTATIVE (AFU_ORTHOLOGUE AFUA_1G17690)-RELATED"/>
    <property type="match status" value="1"/>
</dbReference>
<evidence type="ECO:0000256" key="6">
    <source>
        <dbReference type="SAM" id="SignalP"/>
    </source>
</evidence>
<evidence type="ECO:0000256" key="5">
    <source>
        <dbReference type="ARBA" id="ARBA00023002"/>
    </source>
</evidence>
<evidence type="ECO:0000256" key="3">
    <source>
        <dbReference type="ARBA" id="ARBA00022630"/>
    </source>
</evidence>
<keyword evidence="4" id="KW-0274">FAD</keyword>
<dbReference type="Pfam" id="PF08031">
    <property type="entry name" value="BBE"/>
    <property type="match status" value="1"/>
</dbReference>
<gene>
    <name evidence="8" type="ORF">SMD11_6005</name>
</gene>
<dbReference type="InterPro" id="IPR050416">
    <property type="entry name" value="FAD-linked_Oxidoreductase"/>
</dbReference>
<dbReference type="PROSITE" id="PS51387">
    <property type="entry name" value="FAD_PCMH"/>
    <property type="match status" value="1"/>
</dbReference>
<evidence type="ECO:0000313" key="9">
    <source>
        <dbReference type="Proteomes" id="UP000195755"/>
    </source>
</evidence>
<comment type="cofactor">
    <cofactor evidence="1">
        <name>FAD</name>
        <dbReference type="ChEBI" id="CHEBI:57692"/>
    </cofactor>
</comment>
<dbReference type="Pfam" id="PF01565">
    <property type="entry name" value="FAD_binding_4"/>
    <property type="match status" value="1"/>
</dbReference>
<proteinExistence type="inferred from homology"/>
<dbReference type="AlphaFoldDB" id="A0A1Z2LBH6"/>
<dbReference type="InterPro" id="IPR036318">
    <property type="entry name" value="FAD-bd_PCMH-like_sf"/>
</dbReference>
<comment type="similarity">
    <text evidence="2">Belongs to the oxygen-dependent FAD-linked oxidoreductase family.</text>
</comment>
<dbReference type="Proteomes" id="UP000195755">
    <property type="component" value="Chromosome"/>
</dbReference>
<feature type="chain" id="PRO_5012441662" evidence="6">
    <location>
        <begin position="34"/>
        <end position="564"/>
    </location>
</feature>
<evidence type="ECO:0000256" key="4">
    <source>
        <dbReference type="ARBA" id="ARBA00022827"/>
    </source>
</evidence>
<dbReference type="InterPro" id="IPR006311">
    <property type="entry name" value="TAT_signal"/>
</dbReference>
<name>A0A1Z2LBH6_9ACTN</name>
<dbReference type="InterPro" id="IPR016169">
    <property type="entry name" value="FAD-bd_PCMH_sub2"/>
</dbReference>
<dbReference type="RefSeq" id="WP_087929359.1">
    <property type="nucleotide sequence ID" value="NZ_CP021744.1"/>
</dbReference>
<evidence type="ECO:0000313" key="8">
    <source>
        <dbReference type="EMBL" id="ARZ71581.1"/>
    </source>
</evidence>
<sequence>MLNRRTILTGTAAAAGAAGASALGAGPAATAVAAPAAGAGPTGPAVAVLPDDPRYAALTVGNNTRWTARPESVRLARTTEQVVQVVQEAVRGGKRLSVRGGGHCYADFVFHPDVRIVLDMSAMDQVSYDASRKAFAVEAGASLLHVYESLHRGWGVGLPGGSCYSVGVGGHISGGGYGMLSRRHGLTVDHLYAVEVVVVGADGTVRPVIATREPDDPHRDLWWAHTGGGGGNFGVITRYWFRTPGATGDDPARQLMRPPGEVYVSALSLPWNKLDKAGFTTLVKNFGGWHERHSDPGSPYASLCSFLMLNHRSHDSVGMLTQMDASVPGARQLLDDHVGAITSGLGVEPLPLTRPVGEQGPLPAFFTPRRLPWLTSVKLLGTNNPTLTNPTLRAAHKSAYMRKGFDEAQTVALYRHLTRTDRRNPDSMVVLLSYGGRINTVRPADTAAAQRDSVFKALFQSFWSDEGDDAPNLAWTREAYTDVFSATGGYPVPGPATDGCYINYPDSDITDPRYNTSGVPWYTLYYKDNYPRLQKVKAAYDPRNVFRHSQSIGLPRPLFSPSGV</sequence>
<dbReference type="InterPro" id="IPR006094">
    <property type="entry name" value="Oxid_FAD_bind_N"/>
</dbReference>
<keyword evidence="6" id="KW-0732">Signal</keyword>
<dbReference type="Gene3D" id="3.40.462.20">
    <property type="match status" value="1"/>
</dbReference>
<protein>
    <submittedName>
        <fullName evidence="8">FAD-linked oxidase</fullName>
    </submittedName>
</protein>
<reference evidence="8 9" key="1">
    <citation type="submission" date="2017-06" db="EMBL/GenBank/DDBJ databases">
        <title>Streptomyces albireticuli Genome sequencing and assembly.</title>
        <authorList>
            <person name="Wang Y."/>
            <person name="Du B."/>
            <person name="Ding Y."/>
            <person name="Liu H."/>
            <person name="Hou Q."/>
            <person name="Liu K."/>
            <person name="Yao L."/>
            <person name="Wang C."/>
        </authorList>
    </citation>
    <scope>NUCLEOTIDE SEQUENCE [LARGE SCALE GENOMIC DNA]</scope>
    <source>
        <strain evidence="8 9">MDJK11</strain>
    </source>
</reference>
<dbReference type="OrthoDB" id="545125at2"/>
<dbReference type="InterPro" id="IPR016166">
    <property type="entry name" value="FAD-bd_PCMH"/>
</dbReference>
<evidence type="ECO:0000259" key="7">
    <source>
        <dbReference type="PROSITE" id="PS51387"/>
    </source>
</evidence>